<evidence type="ECO:0000313" key="1">
    <source>
        <dbReference type="EMBL" id="TNH30232.1"/>
    </source>
</evidence>
<accession>A0A5C4QW24</accession>
<reference evidence="1 2" key="1">
    <citation type="submission" date="2019-06" db="EMBL/GenBank/DDBJ databases">
        <title>Micromonospora ordensis sp. nov., isolated from deep marine sediment.</title>
        <authorList>
            <person name="Veyisoglu A."/>
            <person name="Carro L."/>
            <person name="Klenk H.-P."/>
            <person name="Sahin N."/>
        </authorList>
    </citation>
    <scope>NUCLEOTIDE SEQUENCE [LARGE SCALE GENOMIC DNA]</scope>
    <source>
        <strain evidence="1 2">S2509</strain>
    </source>
</reference>
<keyword evidence="2" id="KW-1185">Reference proteome</keyword>
<keyword evidence="1" id="KW-0378">Hydrolase</keyword>
<dbReference type="SUPFAM" id="SSF53474">
    <property type="entry name" value="alpha/beta-Hydrolases"/>
    <property type="match status" value="1"/>
</dbReference>
<comment type="caution">
    <text evidence="1">The sequence shown here is derived from an EMBL/GenBank/DDBJ whole genome shotgun (WGS) entry which is preliminary data.</text>
</comment>
<dbReference type="GO" id="GO:0016787">
    <property type="term" value="F:hydrolase activity"/>
    <property type="evidence" value="ECO:0007669"/>
    <property type="project" value="UniProtKB-KW"/>
</dbReference>
<dbReference type="InterPro" id="IPR029058">
    <property type="entry name" value="AB_hydrolase_fold"/>
</dbReference>
<gene>
    <name evidence="1" type="ORF">FHG89_08830</name>
</gene>
<dbReference type="AlphaFoldDB" id="A0A5C4QW24"/>
<sequence>MDAAIVLVHSPSVGPLTWAPVATRLKAAGAVTVVPSLLGVADAGPPFWPSVAETVGRSTGQLPLDIPVVLIAHSNAGLFVPVIVEAARRPVAGCLFVDAALPARSGPTAMAQPELLDFLRPKATGGRLPQWTAWWDESDVAPMFPDPQTRRVVSAEQPRLPLSYYEEKVPVPDGWDNAACGYLLFGPPYEQAAQDARERGWDFDHVPGLHLHQLVDPDTVTARIIAMADGWCSPAG</sequence>
<dbReference type="OrthoDB" id="2972445at2"/>
<evidence type="ECO:0000313" key="2">
    <source>
        <dbReference type="Proteomes" id="UP000306145"/>
    </source>
</evidence>
<name>A0A5C4QW24_9ACTN</name>
<protein>
    <submittedName>
        <fullName evidence="1">Alpha/beta hydrolase</fullName>
    </submittedName>
</protein>
<dbReference type="Proteomes" id="UP000306145">
    <property type="component" value="Unassembled WGS sequence"/>
</dbReference>
<dbReference type="Gene3D" id="3.40.50.1820">
    <property type="entry name" value="alpha/beta hydrolase"/>
    <property type="match status" value="1"/>
</dbReference>
<organism evidence="1 2">
    <name type="scientific">Micromonospora orduensis</name>
    <dbReference type="NCBI Taxonomy" id="1420891"/>
    <lineage>
        <taxon>Bacteria</taxon>
        <taxon>Bacillati</taxon>
        <taxon>Actinomycetota</taxon>
        <taxon>Actinomycetes</taxon>
        <taxon>Micromonosporales</taxon>
        <taxon>Micromonosporaceae</taxon>
        <taxon>Micromonospora</taxon>
    </lineage>
</organism>
<proteinExistence type="predicted"/>
<dbReference type="EMBL" id="VDFY01000117">
    <property type="protein sequence ID" value="TNH30232.1"/>
    <property type="molecule type" value="Genomic_DNA"/>
</dbReference>